<evidence type="ECO:0000313" key="2">
    <source>
        <dbReference type="Proteomes" id="UP001732700"/>
    </source>
</evidence>
<name>A0ACD5TTU2_AVESA</name>
<proteinExistence type="predicted"/>
<organism evidence="1 2">
    <name type="scientific">Avena sativa</name>
    <name type="common">Oat</name>
    <dbReference type="NCBI Taxonomy" id="4498"/>
    <lineage>
        <taxon>Eukaryota</taxon>
        <taxon>Viridiplantae</taxon>
        <taxon>Streptophyta</taxon>
        <taxon>Embryophyta</taxon>
        <taxon>Tracheophyta</taxon>
        <taxon>Spermatophyta</taxon>
        <taxon>Magnoliopsida</taxon>
        <taxon>Liliopsida</taxon>
        <taxon>Poales</taxon>
        <taxon>Poaceae</taxon>
        <taxon>BOP clade</taxon>
        <taxon>Pooideae</taxon>
        <taxon>Poodae</taxon>
        <taxon>Poeae</taxon>
        <taxon>Poeae Chloroplast Group 1 (Aveneae type)</taxon>
        <taxon>Aveninae</taxon>
        <taxon>Avena</taxon>
    </lineage>
</organism>
<dbReference type="EnsemblPlants" id="AVESA.00010b.r2.1DG0124390.1">
    <property type="protein sequence ID" value="AVESA.00010b.r2.1DG0124390.1.CDS"/>
    <property type="gene ID" value="AVESA.00010b.r2.1DG0124390"/>
</dbReference>
<dbReference type="Proteomes" id="UP001732700">
    <property type="component" value="Chromosome 1D"/>
</dbReference>
<reference evidence="1" key="2">
    <citation type="submission" date="2025-09" db="UniProtKB">
        <authorList>
            <consortium name="EnsemblPlants"/>
        </authorList>
    </citation>
    <scope>IDENTIFICATION</scope>
</reference>
<protein>
    <submittedName>
        <fullName evidence="1">Uncharacterized protein</fullName>
    </submittedName>
</protein>
<accession>A0ACD5TTU2</accession>
<reference evidence="1" key="1">
    <citation type="submission" date="2021-05" db="EMBL/GenBank/DDBJ databases">
        <authorList>
            <person name="Scholz U."/>
            <person name="Mascher M."/>
            <person name="Fiebig A."/>
        </authorList>
    </citation>
    <scope>NUCLEOTIDE SEQUENCE [LARGE SCALE GENOMIC DNA]</scope>
</reference>
<evidence type="ECO:0000313" key="1">
    <source>
        <dbReference type="EnsemblPlants" id="AVESA.00010b.r2.1DG0124390.1.CDS"/>
    </source>
</evidence>
<sequence length="178" mass="19428">MGIIKIKLAVDRSQNHVLFADAGSDFVDILLGFLMLPLSAVHRVADLFPQGCLTNLSDSVNHLKNSELLRIDVCHGIHLTPTHSDVLKEVCSIEAFLRGKERFIISDEWTIKPASTRSIMSLLQTFGTDGIVDGFEEVEVCVGSTEVASLLKASLSSNTVYTDAFCPTEMMSSLLISV</sequence>
<keyword evidence="2" id="KW-1185">Reference proteome</keyword>